<organism evidence="2 3">
    <name type="scientific">Scylla paramamosain</name>
    <name type="common">Mud crab</name>
    <dbReference type="NCBI Taxonomy" id="85552"/>
    <lineage>
        <taxon>Eukaryota</taxon>
        <taxon>Metazoa</taxon>
        <taxon>Ecdysozoa</taxon>
        <taxon>Arthropoda</taxon>
        <taxon>Crustacea</taxon>
        <taxon>Multicrustacea</taxon>
        <taxon>Malacostraca</taxon>
        <taxon>Eumalacostraca</taxon>
        <taxon>Eucarida</taxon>
        <taxon>Decapoda</taxon>
        <taxon>Pleocyemata</taxon>
        <taxon>Brachyura</taxon>
        <taxon>Eubrachyura</taxon>
        <taxon>Portunoidea</taxon>
        <taxon>Portunidae</taxon>
        <taxon>Portuninae</taxon>
        <taxon>Scylla</taxon>
    </lineage>
</organism>
<dbReference type="Proteomes" id="UP001487740">
    <property type="component" value="Unassembled WGS sequence"/>
</dbReference>
<evidence type="ECO:0000313" key="3">
    <source>
        <dbReference type="Proteomes" id="UP001487740"/>
    </source>
</evidence>
<dbReference type="AlphaFoldDB" id="A0AAW0UDS1"/>
<dbReference type="EMBL" id="JARAKH010000014">
    <property type="protein sequence ID" value="KAK8397478.1"/>
    <property type="molecule type" value="Genomic_DNA"/>
</dbReference>
<evidence type="ECO:0000256" key="1">
    <source>
        <dbReference type="SAM" id="MobiDB-lite"/>
    </source>
</evidence>
<sequence length="213" mass="23937">MLSKAQRCLWTCHQQPVANACYRLTLPGRSTTRQCWAAPLCPQVLAPRRLNFLMPLLSDLRQTQLLHHYRQQGQQLQYLATQHQREACLGAHYRLSHKVTSPRGEEIGRKIRIVESLGTLCPSPQWRLGLTLASPQWGLLTTCPPDPTRRAPARPVRAATAGVGRRESSQDRDGSGRGWQRVCRVWVYSSALAGQKWSYCIFVGGSDAVPDLL</sequence>
<feature type="compositionally biased region" description="Low complexity" evidence="1">
    <location>
        <begin position="153"/>
        <end position="163"/>
    </location>
</feature>
<feature type="compositionally biased region" description="Basic and acidic residues" evidence="1">
    <location>
        <begin position="164"/>
        <end position="175"/>
    </location>
</feature>
<protein>
    <submittedName>
        <fullName evidence="2">Uncharacterized protein</fullName>
    </submittedName>
</protein>
<feature type="region of interest" description="Disordered" evidence="1">
    <location>
        <begin position="144"/>
        <end position="177"/>
    </location>
</feature>
<accession>A0AAW0UDS1</accession>
<proteinExistence type="predicted"/>
<evidence type="ECO:0000313" key="2">
    <source>
        <dbReference type="EMBL" id="KAK8397478.1"/>
    </source>
</evidence>
<name>A0AAW0UDS1_SCYPA</name>
<comment type="caution">
    <text evidence="2">The sequence shown here is derived from an EMBL/GenBank/DDBJ whole genome shotgun (WGS) entry which is preliminary data.</text>
</comment>
<gene>
    <name evidence="2" type="ORF">O3P69_004916</name>
</gene>
<reference evidence="2 3" key="1">
    <citation type="submission" date="2023-03" db="EMBL/GenBank/DDBJ databases">
        <title>High-quality genome of Scylla paramamosain provides insights in environmental adaptation.</title>
        <authorList>
            <person name="Zhang L."/>
        </authorList>
    </citation>
    <scope>NUCLEOTIDE SEQUENCE [LARGE SCALE GENOMIC DNA]</scope>
    <source>
        <strain evidence="2">LZ_2023a</strain>
        <tissue evidence="2">Muscle</tissue>
    </source>
</reference>
<keyword evidence="3" id="KW-1185">Reference proteome</keyword>